<keyword evidence="12" id="KW-1185">Reference proteome</keyword>
<evidence type="ECO:0000256" key="3">
    <source>
        <dbReference type="ARBA" id="ARBA00004586"/>
    </source>
</evidence>
<dbReference type="GO" id="GO:0005637">
    <property type="term" value="C:nuclear inner membrane"/>
    <property type="evidence" value="ECO:0007669"/>
    <property type="project" value="TreeGrafter"/>
</dbReference>
<feature type="transmembrane region" description="Helical" evidence="10">
    <location>
        <begin position="20"/>
        <end position="43"/>
    </location>
</feature>
<comment type="caution">
    <text evidence="11">The sequence shown here is derived from an EMBL/GenBank/DDBJ whole genome shotgun (WGS) entry which is preliminary data.</text>
</comment>
<evidence type="ECO:0008006" key="13">
    <source>
        <dbReference type="Google" id="ProtNLM"/>
    </source>
</evidence>
<name>A0AA88YAI7_PINIB</name>
<feature type="transmembrane region" description="Helical" evidence="10">
    <location>
        <begin position="320"/>
        <end position="345"/>
    </location>
</feature>
<feature type="transmembrane region" description="Helical" evidence="10">
    <location>
        <begin position="290"/>
        <end position="313"/>
    </location>
</feature>
<keyword evidence="6" id="KW-0256">Endoplasmic reticulum</keyword>
<dbReference type="Proteomes" id="UP001186944">
    <property type="component" value="Unassembled WGS sequence"/>
</dbReference>
<evidence type="ECO:0000256" key="6">
    <source>
        <dbReference type="ARBA" id="ARBA00022824"/>
    </source>
</evidence>
<accession>A0AA88YAI7</accession>
<proteinExistence type="inferred from homology"/>
<dbReference type="PANTHER" id="PTHR13416">
    <property type="match status" value="1"/>
</dbReference>
<evidence type="ECO:0000313" key="11">
    <source>
        <dbReference type="EMBL" id="KAK3101722.1"/>
    </source>
</evidence>
<dbReference type="PANTHER" id="PTHR13416:SF2">
    <property type="entry name" value="TRANSMEMBRANE PROTEIN 43"/>
    <property type="match status" value="1"/>
</dbReference>
<dbReference type="InterPro" id="IPR012430">
    <property type="entry name" value="TMEM43_fam"/>
</dbReference>
<sequence length="381" mass="43014">MRNSHTRVTYRRNPGFLERVGNSLVGILVGIVLLIGSSALLFWNEGRAVRTAKSLDEGLSLVLPIQSAFSINNENNQKLVHVIGDLQTDKALRDDIYGVSVHAAVLKRKVEMYQWVEHESKREYNEGGQTRTETTYSYDLEWRSELVNSGSFDNTVGHHNPSSYPVDSRTFRLIDQISEFHTLPESALPQPNHGNVRLFNGKYFTGEDPHRPQVGDIRVWYEYSGLSGESMLGKPDKVSIVAKQQGNRLTSYRSSYGNDIEFLYFGELSPEDIFSKEQNKNTFITWGVRFLGWLLMFVGFGCLTSIVTTLVDWLPIVRELVAAGVTIMNLSLSISLSLTVIALGWITYRPLLGLTILAMAATPFIMTKFRSQEPRSSSRYD</sequence>
<reference evidence="11" key="1">
    <citation type="submission" date="2019-08" db="EMBL/GenBank/DDBJ databases">
        <title>The improved chromosome-level genome for the pearl oyster Pinctada fucata martensii using PacBio sequencing and Hi-C.</title>
        <authorList>
            <person name="Zheng Z."/>
        </authorList>
    </citation>
    <scope>NUCLEOTIDE SEQUENCE</scope>
    <source>
        <strain evidence="11">ZZ-2019</strain>
        <tissue evidence="11">Adductor muscle</tissue>
    </source>
</reference>
<organism evidence="11 12">
    <name type="scientific">Pinctada imbricata</name>
    <name type="common">Atlantic pearl-oyster</name>
    <name type="synonym">Pinctada martensii</name>
    <dbReference type="NCBI Taxonomy" id="66713"/>
    <lineage>
        <taxon>Eukaryota</taxon>
        <taxon>Metazoa</taxon>
        <taxon>Spiralia</taxon>
        <taxon>Lophotrochozoa</taxon>
        <taxon>Mollusca</taxon>
        <taxon>Bivalvia</taxon>
        <taxon>Autobranchia</taxon>
        <taxon>Pteriomorphia</taxon>
        <taxon>Pterioida</taxon>
        <taxon>Pterioidea</taxon>
        <taxon>Pteriidae</taxon>
        <taxon>Pinctada</taxon>
    </lineage>
</organism>
<evidence type="ECO:0000256" key="4">
    <source>
        <dbReference type="ARBA" id="ARBA00006627"/>
    </source>
</evidence>
<evidence type="ECO:0000256" key="8">
    <source>
        <dbReference type="ARBA" id="ARBA00023136"/>
    </source>
</evidence>
<keyword evidence="8 10" id="KW-0472">Membrane</keyword>
<keyword evidence="7 10" id="KW-1133">Transmembrane helix</keyword>
<dbReference type="Pfam" id="PF07787">
    <property type="entry name" value="TMEM43"/>
    <property type="match status" value="1"/>
</dbReference>
<dbReference type="GO" id="GO:0006629">
    <property type="term" value="P:lipid metabolic process"/>
    <property type="evidence" value="ECO:0007669"/>
    <property type="project" value="TreeGrafter"/>
</dbReference>
<dbReference type="GO" id="GO:0005789">
    <property type="term" value="C:endoplasmic reticulum membrane"/>
    <property type="evidence" value="ECO:0007669"/>
    <property type="project" value="UniProtKB-SubCell"/>
</dbReference>
<evidence type="ECO:0000256" key="1">
    <source>
        <dbReference type="ARBA" id="ARBA00004127"/>
    </source>
</evidence>
<evidence type="ECO:0000256" key="5">
    <source>
        <dbReference type="ARBA" id="ARBA00022692"/>
    </source>
</evidence>
<evidence type="ECO:0000256" key="2">
    <source>
        <dbReference type="ARBA" id="ARBA00004259"/>
    </source>
</evidence>
<evidence type="ECO:0000256" key="9">
    <source>
        <dbReference type="ARBA" id="ARBA00023242"/>
    </source>
</evidence>
<keyword evidence="9" id="KW-0539">Nucleus</keyword>
<protein>
    <recommendedName>
        <fullName evidence="13">Transmembrane protein 43</fullName>
    </recommendedName>
</protein>
<feature type="transmembrane region" description="Helical" evidence="10">
    <location>
        <begin position="351"/>
        <end position="369"/>
    </location>
</feature>
<comment type="similarity">
    <text evidence="4">Belongs to the TMEM43 family.</text>
</comment>
<keyword evidence="5 10" id="KW-0812">Transmembrane</keyword>
<dbReference type="AlphaFoldDB" id="A0AA88YAI7"/>
<evidence type="ECO:0000256" key="10">
    <source>
        <dbReference type="SAM" id="Phobius"/>
    </source>
</evidence>
<dbReference type="EMBL" id="VSWD01000005">
    <property type="protein sequence ID" value="KAK3101722.1"/>
    <property type="molecule type" value="Genomic_DNA"/>
</dbReference>
<dbReference type="GO" id="GO:0071763">
    <property type="term" value="P:nuclear membrane organization"/>
    <property type="evidence" value="ECO:0007669"/>
    <property type="project" value="TreeGrafter"/>
</dbReference>
<comment type="subcellular location">
    <subcellularLocation>
        <location evidence="1">Endomembrane system</location>
        <topology evidence="1">Multi-pass membrane protein</topology>
    </subcellularLocation>
    <subcellularLocation>
        <location evidence="3">Endoplasmic reticulum membrane</location>
    </subcellularLocation>
    <subcellularLocation>
        <location evidence="2">Nucleus envelope</location>
    </subcellularLocation>
</comment>
<gene>
    <name evidence="11" type="ORF">FSP39_005826</name>
</gene>
<evidence type="ECO:0000256" key="7">
    <source>
        <dbReference type="ARBA" id="ARBA00022989"/>
    </source>
</evidence>
<evidence type="ECO:0000313" key="12">
    <source>
        <dbReference type="Proteomes" id="UP001186944"/>
    </source>
</evidence>